<name>A0A9P6G1F9_9FUNG</name>
<keyword evidence="3" id="KW-1185">Reference proteome</keyword>
<dbReference type="OrthoDB" id="2439595at2759"/>
<keyword evidence="1" id="KW-0175">Coiled coil</keyword>
<gene>
    <name evidence="2" type="ORF">BGW38_001025</name>
</gene>
<organism evidence="2 3">
    <name type="scientific">Lunasporangiospora selenospora</name>
    <dbReference type="NCBI Taxonomy" id="979761"/>
    <lineage>
        <taxon>Eukaryota</taxon>
        <taxon>Fungi</taxon>
        <taxon>Fungi incertae sedis</taxon>
        <taxon>Mucoromycota</taxon>
        <taxon>Mortierellomycotina</taxon>
        <taxon>Mortierellomycetes</taxon>
        <taxon>Mortierellales</taxon>
        <taxon>Mortierellaceae</taxon>
        <taxon>Lunasporangiospora</taxon>
    </lineage>
</organism>
<dbReference type="EMBL" id="JAABOA010000131">
    <property type="protein sequence ID" value="KAF9585727.1"/>
    <property type="molecule type" value="Genomic_DNA"/>
</dbReference>
<comment type="caution">
    <text evidence="2">The sequence shown here is derived from an EMBL/GenBank/DDBJ whole genome shotgun (WGS) entry which is preliminary data.</text>
</comment>
<protein>
    <submittedName>
        <fullName evidence="2">Uncharacterized protein</fullName>
    </submittedName>
</protein>
<dbReference type="Proteomes" id="UP000780801">
    <property type="component" value="Unassembled WGS sequence"/>
</dbReference>
<proteinExistence type="predicted"/>
<sequence>MDIDRRISSFYRERRQCLRFSNHRYNNILRYQESALSFQRQLDDERRRRQDSERQNKELCSKNQNLQLHIRWLMDQSDSGVEWKRSIEGRCSQLENTNISLYQQNQELTCRCTKIAAENRELNKNYMSLVRSFQVTDDDSSTIYKRLLGLRMSIESLVQRAKGTNSANMIKGVAIQYLRDSGLLQEFPIGENLLDAYHMSIYMETAIMKILNDRLFKKPFACIFDPNMGFEGIYEWIKTRDSKMAARWRQQMCLLTAQDANTFESKREAEVKRVITALSGLLSTVYPKAEITPKTTKLCYEAFDLNYAMFGLESMIYPVSTPRGTPFNEKTMTTPQKSNPAGSVSLEIFPSFQDSDGVFYFQPKVWCL</sequence>
<reference evidence="2" key="1">
    <citation type="journal article" date="2020" name="Fungal Divers.">
        <title>Resolving the Mortierellaceae phylogeny through synthesis of multi-gene phylogenetics and phylogenomics.</title>
        <authorList>
            <person name="Vandepol N."/>
            <person name="Liber J."/>
            <person name="Desiro A."/>
            <person name="Na H."/>
            <person name="Kennedy M."/>
            <person name="Barry K."/>
            <person name="Grigoriev I.V."/>
            <person name="Miller A.N."/>
            <person name="O'Donnell K."/>
            <person name="Stajich J.E."/>
            <person name="Bonito G."/>
        </authorList>
    </citation>
    <scope>NUCLEOTIDE SEQUENCE</scope>
    <source>
        <strain evidence="2">KOD1015</strain>
    </source>
</reference>
<feature type="coiled-coil region" evidence="1">
    <location>
        <begin position="35"/>
        <end position="69"/>
    </location>
</feature>
<evidence type="ECO:0000256" key="1">
    <source>
        <dbReference type="SAM" id="Coils"/>
    </source>
</evidence>
<accession>A0A9P6G1F9</accession>
<evidence type="ECO:0000313" key="2">
    <source>
        <dbReference type="EMBL" id="KAF9585727.1"/>
    </source>
</evidence>
<evidence type="ECO:0000313" key="3">
    <source>
        <dbReference type="Proteomes" id="UP000780801"/>
    </source>
</evidence>
<dbReference type="AlphaFoldDB" id="A0A9P6G1F9"/>